<evidence type="ECO:0000313" key="4">
    <source>
        <dbReference type="Proteomes" id="UP000469558"/>
    </source>
</evidence>
<keyword evidence="2" id="KW-1133">Transmembrane helix</keyword>
<feature type="transmembrane region" description="Helical" evidence="2">
    <location>
        <begin position="399"/>
        <end position="424"/>
    </location>
</feature>
<evidence type="ECO:0000313" key="3">
    <source>
        <dbReference type="EMBL" id="TVY82556.1"/>
    </source>
</evidence>
<comment type="caution">
    <text evidence="3">The sequence shown here is derived from an EMBL/GenBank/DDBJ whole genome shotgun (WGS) entry which is preliminary data.</text>
</comment>
<organism evidence="3 4">
    <name type="scientific">Lachnellula suecica</name>
    <dbReference type="NCBI Taxonomy" id="602035"/>
    <lineage>
        <taxon>Eukaryota</taxon>
        <taxon>Fungi</taxon>
        <taxon>Dikarya</taxon>
        <taxon>Ascomycota</taxon>
        <taxon>Pezizomycotina</taxon>
        <taxon>Leotiomycetes</taxon>
        <taxon>Helotiales</taxon>
        <taxon>Lachnaceae</taxon>
        <taxon>Lachnellula</taxon>
    </lineage>
</organism>
<keyword evidence="4" id="KW-1185">Reference proteome</keyword>
<evidence type="ECO:0000256" key="1">
    <source>
        <dbReference type="SAM" id="MobiDB-lite"/>
    </source>
</evidence>
<reference evidence="3 4" key="1">
    <citation type="submission" date="2018-05" db="EMBL/GenBank/DDBJ databases">
        <title>Genome sequencing and assembly of the regulated plant pathogen Lachnellula willkommii and related sister species for the development of diagnostic species identification markers.</title>
        <authorList>
            <person name="Giroux E."/>
            <person name="Bilodeau G."/>
        </authorList>
    </citation>
    <scope>NUCLEOTIDE SEQUENCE [LARGE SCALE GENOMIC DNA]</scope>
    <source>
        <strain evidence="3 4">CBS 268.59</strain>
    </source>
</reference>
<proteinExistence type="predicted"/>
<dbReference type="OrthoDB" id="3549571at2759"/>
<feature type="region of interest" description="Disordered" evidence="1">
    <location>
        <begin position="1"/>
        <end position="34"/>
    </location>
</feature>
<accession>A0A8T9CB84</accession>
<keyword evidence="2" id="KW-0812">Transmembrane</keyword>
<keyword evidence="2" id="KW-0472">Membrane</keyword>
<dbReference type="Proteomes" id="UP000469558">
    <property type="component" value="Unassembled WGS sequence"/>
</dbReference>
<gene>
    <name evidence="3" type="ORF">LSUE1_G002864</name>
</gene>
<name>A0A8T9CB84_9HELO</name>
<dbReference type="EMBL" id="QGMK01000302">
    <property type="protein sequence ID" value="TVY82556.1"/>
    <property type="molecule type" value="Genomic_DNA"/>
</dbReference>
<evidence type="ECO:0000256" key="2">
    <source>
        <dbReference type="SAM" id="Phobius"/>
    </source>
</evidence>
<protein>
    <submittedName>
        <fullName evidence="3">Uncharacterized protein</fullName>
    </submittedName>
</protein>
<dbReference type="AlphaFoldDB" id="A0A8T9CB84"/>
<sequence>MKRFKGVKSNTSVLTEDVEMQQPDQKRAYSGGETGDGHRITAVCDEYACAWTAAGIRNPRTAAECWPWFNAVCSAARSLKNEDISIVDVWDSISASASGNAKPGPISAENTACHVAIFSVLCWGTMTLRPRLEWADFKTSPSLMVYQQLSEQPGLKMDLVRRPIPAIFRHFQRTMPTGRWRHPISESHTLESTTLHVSSLNYASLKVIGKIRLVWVDNLSSHLDFDFANRRLSIFKFPSFCALGTLEDSFEPPVFLGLVRALYGADAGAKQDSENKAQIHQEVLMSYRLIFGQTRESRRLARAATKELKNQEPDSYDQLLDNLCGQTGSSMVRGLPLSLWPISCRTFEGSLQEENAYSSQDDFPMFGQRLAKLQEFNRRQRPSELRDLWRDRRDPLQWYTFWAVLIVGGSSLLLAVLQLGVGVIQVVAAYTPPPQPACRC</sequence>